<reference evidence="2 3" key="1">
    <citation type="submission" date="2019-09" db="EMBL/GenBank/DDBJ databases">
        <authorList>
            <person name="Leyn A S."/>
        </authorList>
    </citation>
    <scope>NUCLEOTIDE SEQUENCE [LARGE SCALE GENOMIC DNA]</scope>
    <source>
        <strain evidence="2">AA231_1</strain>
    </source>
</reference>
<dbReference type="EMBL" id="CABVGP010000001">
    <property type="protein sequence ID" value="VVJ17934.1"/>
    <property type="molecule type" value="Genomic_DNA"/>
</dbReference>
<protein>
    <submittedName>
        <fullName evidence="2">Uncharacterized protein</fullName>
    </submittedName>
</protein>
<evidence type="ECO:0000313" key="2">
    <source>
        <dbReference type="EMBL" id="VVJ17934.1"/>
    </source>
</evidence>
<accession>A0A6I8LJY2</accession>
<gene>
    <name evidence="2" type="ORF">AA23TX_02955</name>
</gene>
<evidence type="ECO:0000313" key="3">
    <source>
        <dbReference type="Proteomes" id="UP000399805"/>
    </source>
</evidence>
<dbReference type="Proteomes" id="UP000399805">
    <property type="component" value="Unassembled WGS sequence"/>
</dbReference>
<dbReference type="AlphaFoldDB" id="A0A6I8LJY2"/>
<evidence type="ECO:0000256" key="1">
    <source>
        <dbReference type="SAM" id="MobiDB-lite"/>
    </source>
</evidence>
<feature type="region of interest" description="Disordered" evidence="1">
    <location>
        <begin position="1"/>
        <end position="42"/>
    </location>
</feature>
<keyword evidence="3" id="KW-1185">Reference proteome</keyword>
<sequence length="42" mass="3990">MGDVSSGRPPTALVPARHLNPASSPGNGGGLPTPPANGGDRG</sequence>
<organism evidence="2 3">
    <name type="scientific">Amycolatopsis camponoti</name>
    <dbReference type="NCBI Taxonomy" id="2606593"/>
    <lineage>
        <taxon>Bacteria</taxon>
        <taxon>Bacillati</taxon>
        <taxon>Actinomycetota</taxon>
        <taxon>Actinomycetes</taxon>
        <taxon>Pseudonocardiales</taxon>
        <taxon>Pseudonocardiaceae</taxon>
        <taxon>Amycolatopsis</taxon>
    </lineage>
</organism>
<name>A0A6I8LJY2_9PSEU</name>
<proteinExistence type="predicted"/>